<dbReference type="Pfam" id="PF12928">
    <property type="entry name" value="tRNA_int_end_N2"/>
    <property type="match status" value="1"/>
</dbReference>
<dbReference type="PANTHER" id="PTHR21027:SF1">
    <property type="entry name" value="TRNA-SPLICING ENDONUCLEASE SUBUNIT SEN54"/>
    <property type="match status" value="1"/>
</dbReference>
<feature type="region of interest" description="Disordered" evidence="3">
    <location>
        <begin position="405"/>
        <end position="428"/>
    </location>
</feature>
<proteinExistence type="inferred from homology"/>
<feature type="compositionally biased region" description="Basic residues" evidence="3">
    <location>
        <begin position="406"/>
        <end position="419"/>
    </location>
</feature>
<dbReference type="GO" id="GO:0000379">
    <property type="term" value="P:tRNA-type intron splice site recognition and cleavage"/>
    <property type="evidence" value="ECO:0007669"/>
    <property type="project" value="TreeGrafter"/>
</dbReference>
<dbReference type="EMBL" id="ML991774">
    <property type="protein sequence ID" value="KAF2238870.1"/>
    <property type="molecule type" value="Genomic_DNA"/>
</dbReference>
<dbReference type="Proteomes" id="UP000800092">
    <property type="component" value="Unassembled WGS sequence"/>
</dbReference>
<keyword evidence="6" id="KW-1185">Reference proteome</keyword>
<dbReference type="OrthoDB" id="408683at2759"/>
<keyword evidence="2" id="KW-0819">tRNA processing</keyword>
<feature type="region of interest" description="Disordered" evidence="3">
    <location>
        <begin position="208"/>
        <end position="227"/>
    </location>
</feature>
<evidence type="ECO:0000256" key="3">
    <source>
        <dbReference type="SAM" id="MobiDB-lite"/>
    </source>
</evidence>
<evidence type="ECO:0000313" key="5">
    <source>
        <dbReference type="EMBL" id="KAF2238870.1"/>
    </source>
</evidence>
<evidence type="ECO:0000313" key="6">
    <source>
        <dbReference type="Proteomes" id="UP000800092"/>
    </source>
</evidence>
<sequence length="428" mass="46740">MADIDEDAPQVPELSAVDIDLSDETQDFRFLNSLSRHDANTSPKIPKRGEKDFEPHATNLQAEILAASRVAMHTAISVLRTHYPKSHQIAHYDVDGGGSYIDKPTGTFQLTMGSVRKGGPGKANRLWLLPEETLYLLERGSLDVRWPVELGRNDDYGRHGSEETEGIPMSLQGAYAAFAGMGPSPPTLEQYLVYSGLKRAGYTVFRAGTDVDNEPHPTIDSGGNRISGPGPPSGFDFFRGLWSRLDLIYTHSDPPPNTAFGPLVRPGLYRSYAHIYRMLHLIPFHGPHGPPSDTPRGSPQPEAPFKVFYHVYKASPGFRKSAPGPPDFRIAVVSARETALPTLAQLSALLASTPPSPPRQDAQLYQKLKHGYRNVLLAIVDQGVVSYMRVADAGFGCERIYERKKGSGKGLKKGGQRRGGRGEGSSSA</sequence>
<reference evidence="5" key="1">
    <citation type="journal article" date="2020" name="Stud. Mycol.">
        <title>101 Dothideomycetes genomes: a test case for predicting lifestyles and emergence of pathogens.</title>
        <authorList>
            <person name="Haridas S."/>
            <person name="Albert R."/>
            <person name="Binder M."/>
            <person name="Bloem J."/>
            <person name="Labutti K."/>
            <person name="Salamov A."/>
            <person name="Andreopoulos B."/>
            <person name="Baker S."/>
            <person name="Barry K."/>
            <person name="Bills G."/>
            <person name="Bluhm B."/>
            <person name="Cannon C."/>
            <person name="Castanera R."/>
            <person name="Culley D."/>
            <person name="Daum C."/>
            <person name="Ezra D."/>
            <person name="Gonzalez J."/>
            <person name="Henrissat B."/>
            <person name="Kuo A."/>
            <person name="Liang C."/>
            <person name="Lipzen A."/>
            <person name="Lutzoni F."/>
            <person name="Magnuson J."/>
            <person name="Mondo S."/>
            <person name="Nolan M."/>
            <person name="Ohm R."/>
            <person name="Pangilinan J."/>
            <person name="Park H.-J."/>
            <person name="Ramirez L."/>
            <person name="Alfaro M."/>
            <person name="Sun H."/>
            <person name="Tritt A."/>
            <person name="Yoshinaga Y."/>
            <person name="Zwiers L.-H."/>
            <person name="Turgeon B."/>
            <person name="Goodwin S."/>
            <person name="Spatafora J."/>
            <person name="Crous P."/>
            <person name="Grigoriev I."/>
        </authorList>
    </citation>
    <scope>NUCLEOTIDE SEQUENCE</scope>
    <source>
        <strain evidence="5">Tuck. ex Michener</strain>
    </source>
</reference>
<evidence type="ECO:0000256" key="1">
    <source>
        <dbReference type="ARBA" id="ARBA00005736"/>
    </source>
</evidence>
<dbReference type="InterPro" id="IPR024336">
    <property type="entry name" value="tRNA_splic_suSen54_N"/>
</dbReference>
<evidence type="ECO:0000256" key="2">
    <source>
        <dbReference type="ARBA" id="ARBA00022694"/>
    </source>
</evidence>
<protein>
    <recommendedName>
        <fullName evidence="4">tRNA-splicing endonuclease subunit Sen54 N-terminal domain-containing protein</fullName>
    </recommendedName>
</protein>
<evidence type="ECO:0000259" key="4">
    <source>
        <dbReference type="Pfam" id="PF12928"/>
    </source>
</evidence>
<accession>A0A6A6HN41</accession>
<gene>
    <name evidence="5" type="ORF">EV356DRAFT_528763</name>
</gene>
<dbReference type="InterPro" id="IPR024337">
    <property type="entry name" value="tRNA_splic_suSen54"/>
</dbReference>
<name>A0A6A6HN41_VIRVR</name>
<dbReference type="GO" id="GO:0000214">
    <property type="term" value="C:tRNA-intron endonuclease complex"/>
    <property type="evidence" value="ECO:0007669"/>
    <property type="project" value="TreeGrafter"/>
</dbReference>
<feature type="domain" description="tRNA-splicing endonuclease subunit Sen54 N-terminal" evidence="4">
    <location>
        <begin position="73"/>
        <end position="146"/>
    </location>
</feature>
<organism evidence="5 6">
    <name type="scientific">Viridothelium virens</name>
    <name type="common">Speckled blister lichen</name>
    <name type="synonym">Trypethelium virens</name>
    <dbReference type="NCBI Taxonomy" id="1048519"/>
    <lineage>
        <taxon>Eukaryota</taxon>
        <taxon>Fungi</taxon>
        <taxon>Dikarya</taxon>
        <taxon>Ascomycota</taxon>
        <taxon>Pezizomycotina</taxon>
        <taxon>Dothideomycetes</taxon>
        <taxon>Dothideomycetes incertae sedis</taxon>
        <taxon>Trypetheliales</taxon>
        <taxon>Trypetheliaceae</taxon>
        <taxon>Viridothelium</taxon>
    </lineage>
</organism>
<dbReference type="PANTHER" id="PTHR21027">
    <property type="entry name" value="TRNA-SPLICING ENDONUCLEASE SUBUNIT SEN54"/>
    <property type="match status" value="1"/>
</dbReference>
<dbReference type="AlphaFoldDB" id="A0A6A6HN41"/>
<comment type="similarity">
    <text evidence="1">Belongs to the SEN54 family.</text>
</comment>